<dbReference type="GO" id="GO:0046872">
    <property type="term" value="F:metal ion binding"/>
    <property type="evidence" value="ECO:0007669"/>
    <property type="project" value="UniProtKB-KW"/>
</dbReference>
<dbReference type="NCBIfam" id="TIGR04100">
    <property type="entry name" value="rSAM_pair_X"/>
    <property type="match status" value="1"/>
</dbReference>
<dbReference type="InterPro" id="IPR050377">
    <property type="entry name" value="Radical_SAM_PqqE_MftC-like"/>
</dbReference>
<evidence type="ECO:0000256" key="2">
    <source>
        <dbReference type="ARBA" id="ARBA00022723"/>
    </source>
</evidence>
<proteinExistence type="predicted"/>
<keyword evidence="3" id="KW-0408">Iron</keyword>
<dbReference type="Pfam" id="PF04055">
    <property type="entry name" value="Radical_SAM"/>
    <property type="match status" value="1"/>
</dbReference>
<keyword evidence="2" id="KW-0479">Metal-binding</keyword>
<dbReference type="InterPro" id="IPR023822">
    <property type="entry name" value="rSAM_TatD-assoc_bac"/>
</dbReference>
<dbReference type="Gene3D" id="3.20.20.70">
    <property type="entry name" value="Aldolase class I"/>
    <property type="match status" value="1"/>
</dbReference>
<dbReference type="InterPro" id="IPR007197">
    <property type="entry name" value="rSAM"/>
</dbReference>
<dbReference type="GO" id="GO:0051536">
    <property type="term" value="F:iron-sulfur cluster binding"/>
    <property type="evidence" value="ECO:0007669"/>
    <property type="project" value="UniProtKB-KW"/>
</dbReference>
<comment type="caution">
    <text evidence="6">The sequence shown here is derived from an EMBL/GenBank/DDBJ whole genome shotgun (WGS) entry which is preliminary data.</text>
</comment>
<dbReference type="InterPro" id="IPR013785">
    <property type="entry name" value="Aldolase_TIM"/>
</dbReference>
<evidence type="ECO:0000256" key="3">
    <source>
        <dbReference type="ARBA" id="ARBA00023004"/>
    </source>
</evidence>
<dbReference type="SFLD" id="SFLDS00029">
    <property type="entry name" value="Radical_SAM"/>
    <property type="match status" value="1"/>
</dbReference>
<dbReference type="Proteomes" id="UP000823900">
    <property type="component" value="Unassembled WGS sequence"/>
</dbReference>
<dbReference type="NCBIfam" id="TIGR04038">
    <property type="entry name" value="tatD_link_rSAM"/>
    <property type="match status" value="1"/>
</dbReference>
<feature type="domain" description="Radical SAM core" evidence="5">
    <location>
        <begin position="5"/>
        <end position="200"/>
    </location>
</feature>
<dbReference type="InterPro" id="IPR023821">
    <property type="entry name" value="rSAM_TatD-assoc"/>
</dbReference>
<dbReference type="SUPFAM" id="SSF102114">
    <property type="entry name" value="Radical SAM enzymes"/>
    <property type="match status" value="1"/>
</dbReference>
<dbReference type="GO" id="GO:0003824">
    <property type="term" value="F:catalytic activity"/>
    <property type="evidence" value="ECO:0007669"/>
    <property type="project" value="InterPro"/>
</dbReference>
<dbReference type="PANTHER" id="PTHR11228:SF34">
    <property type="entry name" value="TUNGSTEN-CONTAINING ALDEHYDE FERREDOXIN OXIDOREDUCTASE COFACTOR MODIFYING PROTEIN"/>
    <property type="match status" value="1"/>
</dbReference>
<gene>
    <name evidence="6" type="ORF">IAA07_12920</name>
</gene>
<dbReference type="PROSITE" id="PS51918">
    <property type="entry name" value="RADICAL_SAM"/>
    <property type="match status" value="1"/>
</dbReference>
<sequence length="200" mass="23130">MTILYEVYNNLYVNMTNRCPCACTFCLRQTRDEMNHSGSLWLEREPSVEEVKEEFKKFDMTKYKELVFCGFGEPTERLDDMLQVAAFAKEQFHIKTRINTNGLGSLVNGRDIAPELEGKIDTVSISLNTPNAQRFLELTRSKFGEGSFQAMLDFAKEARKYVPHVVLTTVDTTLTKEEEQECQKICDDLGVTYRIRPWED</sequence>
<keyword evidence="4" id="KW-0411">Iron-sulfur</keyword>
<dbReference type="AlphaFoldDB" id="A0A9D2HKC5"/>
<dbReference type="SFLD" id="SFLDG01067">
    <property type="entry name" value="SPASM/twitch_domain_containing"/>
    <property type="match status" value="1"/>
</dbReference>
<reference evidence="6" key="1">
    <citation type="journal article" date="2021" name="PeerJ">
        <title>Extensive microbial diversity within the chicken gut microbiome revealed by metagenomics and culture.</title>
        <authorList>
            <person name="Gilroy R."/>
            <person name="Ravi A."/>
            <person name="Getino M."/>
            <person name="Pursley I."/>
            <person name="Horton D.L."/>
            <person name="Alikhan N.F."/>
            <person name="Baker D."/>
            <person name="Gharbi K."/>
            <person name="Hall N."/>
            <person name="Watson M."/>
            <person name="Adriaenssens E.M."/>
            <person name="Foster-Nyarko E."/>
            <person name="Jarju S."/>
            <person name="Secka A."/>
            <person name="Antonio M."/>
            <person name="Oren A."/>
            <person name="Chaudhuri R.R."/>
            <person name="La Ragione R."/>
            <person name="Hildebrand F."/>
            <person name="Pallen M.J."/>
        </authorList>
    </citation>
    <scope>NUCLEOTIDE SEQUENCE</scope>
    <source>
        <strain evidence="6">CHK178-16964</strain>
    </source>
</reference>
<evidence type="ECO:0000313" key="6">
    <source>
        <dbReference type="EMBL" id="HJA72452.1"/>
    </source>
</evidence>
<evidence type="ECO:0000313" key="7">
    <source>
        <dbReference type="Proteomes" id="UP000823900"/>
    </source>
</evidence>
<organism evidence="6 7">
    <name type="scientific">Candidatus Lachnoclostridium stercoravium</name>
    <dbReference type="NCBI Taxonomy" id="2838633"/>
    <lineage>
        <taxon>Bacteria</taxon>
        <taxon>Bacillati</taxon>
        <taxon>Bacillota</taxon>
        <taxon>Clostridia</taxon>
        <taxon>Lachnospirales</taxon>
        <taxon>Lachnospiraceae</taxon>
    </lineage>
</organism>
<dbReference type="PANTHER" id="PTHR11228">
    <property type="entry name" value="RADICAL SAM DOMAIN PROTEIN"/>
    <property type="match status" value="1"/>
</dbReference>
<evidence type="ECO:0000259" key="5">
    <source>
        <dbReference type="PROSITE" id="PS51918"/>
    </source>
</evidence>
<dbReference type="CDD" id="cd01335">
    <property type="entry name" value="Radical_SAM"/>
    <property type="match status" value="1"/>
</dbReference>
<accession>A0A9D2HKC5</accession>
<evidence type="ECO:0000256" key="4">
    <source>
        <dbReference type="ARBA" id="ARBA00023014"/>
    </source>
</evidence>
<name>A0A9D2HKC5_9FIRM</name>
<reference evidence="6" key="2">
    <citation type="submission" date="2021-04" db="EMBL/GenBank/DDBJ databases">
        <authorList>
            <person name="Gilroy R."/>
        </authorList>
    </citation>
    <scope>NUCLEOTIDE SEQUENCE</scope>
    <source>
        <strain evidence="6">CHK178-16964</strain>
    </source>
</reference>
<dbReference type="SFLD" id="SFLDG01111">
    <property type="entry name" value="Uncharacterised_Radical_SAM_Su"/>
    <property type="match status" value="1"/>
</dbReference>
<dbReference type="InterPro" id="IPR058240">
    <property type="entry name" value="rSAM_sf"/>
</dbReference>
<protein>
    <submittedName>
        <fullName evidence="6">TIGR04100 family radical SAM protein</fullName>
    </submittedName>
</protein>
<keyword evidence="1" id="KW-0949">S-adenosyl-L-methionine</keyword>
<dbReference type="EMBL" id="DWZA01000105">
    <property type="protein sequence ID" value="HJA72452.1"/>
    <property type="molecule type" value="Genomic_DNA"/>
</dbReference>
<evidence type="ECO:0000256" key="1">
    <source>
        <dbReference type="ARBA" id="ARBA00022691"/>
    </source>
</evidence>